<evidence type="ECO:0000313" key="15">
    <source>
        <dbReference type="Proteomes" id="UP000247715"/>
    </source>
</evidence>
<dbReference type="InterPro" id="IPR036397">
    <property type="entry name" value="RNaseH_sf"/>
</dbReference>
<keyword evidence="9 10" id="KW-0378">Hydrolase</keyword>
<evidence type="ECO:0000313" key="14">
    <source>
        <dbReference type="EMBL" id="SYV90676.1"/>
    </source>
</evidence>
<comment type="cofactor">
    <cofactor evidence="10">
        <name>Mn(2+)</name>
        <dbReference type="ChEBI" id="CHEBI:29035"/>
    </cofactor>
    <cofactor evidence="10">
        <name>Mg(2+)</name>
        <dbReference type="ChEBI" id="CHEBI:18420"/>
    </cofactor>
    <text evidence="10">Manganese or magnesium. Binds 1 divalent metal ion per monomer in the absence of substrate. May bind a second metal ion after substrate binding.</text>
</comment>
<dbReference type="AlphaFoldDB" id="A0A318UJU0"/>
<comment type="similarity">
    <text evidence="4">Belongs to the RNase HII family. RnhC subfamily.</text>
</comment>
<evidence type="ECO:0000256" key="11">
    <source>
        <dbReference type="RuleBase" id="RU003515"/>
    </source>
</evidence>
<evidence type="ECO:0000259" key="12">
    <source>
        <dbReference type="PROSITE" id="PS51975"/>
    </source>
</evidence>
<evidence type="ECO:0000256" key="5">
    <source>
        <dbReference type="ARBA" id="ARBA00022490"/>
    </source>
</evidence>
<feature type="binding site" evidence="10">
    <location>
        <position position="13"/>
    </location>
    <ligand>
        <name>a divalent metal cation</name>
        <dbReference type="ChEBI" id="CHEBI:60240"/>
    </ligand>
</feature>
<dbReference type="RefSeq" id="WP_231992767.1">
    <property type="nucleotide sequence ID" value="NZ_LS991949.1"/>
</dbReference>
<comment type="function">
    <text evidence="2 11">Endonuclease that specifically degrades the RNA of RNA-DNA hybrids.</text>
</comment>
<dbReference type="InterPro" id="IPR012337">
    <property type="entry name" value="RNaseH-like_sf"/>
</dbReference>
<comment type="catalytic activity">
    <reaction evidence="1 10 11">
        <text>Endonucleolytic cleavage to 5'-phosphomonoester.</text>
        <dbReference type="EC" id="3.1.26.4"/>
    </reaction>
</comment>
<keyword evidence="7 10" id="KW-0479">Metal-binding</keyword>
<evidence type="ECO:0000256" key="8">
    <source>
        <dbReference type="ARBA" id="ARBA00022759"/>
    </source>
</evidence>
<evidence type="ECO:0000313" key="13">
    <source>
        <dbReference type="EMBL" id="PYF43693.1"/>
    </source>
</evidence>
<evidence type="ECO:0000256" key="10">
    <source>
        <dbReference type="PROSITE-ProRule" id="PRU01319"/>
    </source>
</evidence>
<dbReference type="InterPro" id="IPR001352">
    <property type="entry name" value="RNase_HII/HIII"/>
</dbReference>
<dbReference type="Pfam" id="PF01351">
    <property type="entry name" value="RNase_HII"/>
    <property type="match status" value="1"/>
</dbReference>
<dbReference type="GO" id="GO:0032299">
    <property type="term" value="C:ribonuclease H2 complex"/>
    <property type="evidence" value="ECO:0007669"/>
    <property type="project" value="TreeGrafter"/>
</dbReference>
<dbReference type="Gene3D" id="3.30.420.10">
    <property type="entry name" value="Ribonuclease H-like superfamily/Ribonuclease H"/>
    <property type="match status" value="1"/>
</dbReference>
<dbReference type="EMBL" id="QKLP01000001">
    <property type="protein sequence ID" value="PYF43693.1"/>
    <property type="molecule type" value="Genomic_DNA"/>
</dbReference>
<dbReference type="GO" id="GO:0003723">
    <property type="term" value="F:RNA binding"/>
    <property type="evidence" value="ECO:0007669"/>
    <property type="project" value="UniProtKB-UniRule"/>
</dbReference>
<sequence length="233" mass="26962">MMNDKKFEYIGIDETGVGDYFSPIVSVACFIPKKNFDKIKLLGIKDSKKLSDQKIIQIIEEINKNNLAYFKDTILSQKNYNDLTKIGINNNAIKTLIHFNSIKRLITFLDKKLPIVIDQYASEINLKKHLEKLKKEKLVTNLEFNHFQIVLETKAEEKYLNVACASIMARYILLKKMSDLKKTYNNFPFKLGASNQIIDLGADFVKKFGKSELYNVAKISFKTTKKIFEKLEN</sequence>
<dbReference type="GO" id="GO:0046872">
    <property type="term" value="F:metal ion binding"/>
    <property type="evidence" value="ECO:0007669"/>
    <property type="project" value="UniProtKB-KW"/>
</dbReference>
<keyword evidence="8 10" id="KW-0255">Endonuclease</keyword>
<dbReference type="SUPFAM" id="SSF53098">
    <property type="entry name" value="Ribonuclease H-like"/>
    <property type="match status" value="1"/>
</dbReference>
<feature type="binding site" evidence="10">
    <location>
        <position position="14"/>
    </location>
    <ligand>
        <name>a divalent metal cation</name>
        <dbReference type="ChEBI" id="CHEBI:60240"/>
    </ligand>
</feature>
<protein>
    <recommendedName>
        <fullName evidence="11">Ribonuclease</fullName>
        <ecNumber evidence="11">3.1.26.4</ecNumber>
    </recommendedName>
</protein>
<dbReference type="KEGG" id="mala:NCTC10135_01200"/>
<dbReference type="GO" id="GO:0005737">
    <property type="term" value="C:cytoplasm"/>
    <property type="evidence" value="ECO:0007669"/>
    <property type="project" value="UniProtKB-SubCell"/>
</dbReference>
<gene>
    <name evidence="14" type="primary">rnhB</name>
    <name evidence="13" type="ORF">BCF88_10111</name>
    <name evidence="14" type="ORF">NCTC10135_01200</name>
</gene>
<feature type="domain" description="RNase H type-2" evidence="12">
    <location>
        <begin position="7"/>
        <end position="233"/>
    </location>
</feature>
<dbReference type="EC" id="3.1.26.4" evidence="11"/>
<dbReference type="PANTHER" id="PTHR10954:SF23">
    <property type="entry name" value="RIBONUCLEASE"/>
    <property type="match status" value="1"/>
</dbReference>
<evidence type="ECO:0000256" key="6">
    <source>
        <dbReference type="ARBA" id="ARBA00022722"/>
    </source>
</evidence>
<name>A0A318UJU0_9BACT</name>
<keyword evidence="6 10" id="KW-0540">Nuclease</keyword>
<reference evidence="13 15" key="1">
    <citation type="submission" date="2018-06" db="EMBL/GenBank/DDBJ databases">
        <title>Genomic Encyclopedia of Archaeal and Bacterial Type Strains, Phase II (KMG-II): from individual species to whole genera.</title>
        <authorList>
            <person name="Goeker M."/>
        </authorList>
    </citation>
    <scope>NUCLEOTIDE SEQUENCE [LARGE SCALE GENOMIC DNA]</scope>
    <source>
        <strain evidence="13 15">ATCC 29103</strain>
    </source>
</reference>
<dbReference type="InterPro" id="IPR024567">
    <property type="entry name" value="RNase_HII/HIII_dom"/>
</dbReference>
<dbReference type="STRING" id="1188234.MALK_4960"/>
<reference evidence="14" key="2">
    <citation type="submission" date="2018-06" db="EMBL/GenBank/DDBJ databases">
        <authorList>
            <consortium name="Pathogen Informatics"/>
            <person name="Doyle S."/>
        </authorList>
    </citation>
    <scope>NUCLEOTIDE SEQUENCE</scope>
    <source>
        <strain evidence="14">NCTC10135</strain>
    </source>
</reference>
<dbReference type="PROSITE" id="PS51975">
    <property type="entry name" value="RNASE_H_2"/>
    <property type="match status" value="1"/>
</dbReference>
<reference evidence="16" key="3">
    <citation type="submission" date="2018-06" db="EMBL/GenBank/DDBJ databases">
        <authorList>
            <consortium name="Pathogen Informatics"/>
        </authorList>
    </citation>
    <scope>NUCLEOTIDE SEQUENCE [LARGE SCALE GENOMIC DNA]</scope>
    <source>
        <strain evidence="16">NCTC10135</strain>
    </source>
</reference>
<evidence type="ECO:0000256" key="1">
    <source>
        <dbReference type="ARBA" id="ARBA00000077"/>
    </source>
</evidence>
<evidence type="ECO:0000256" key="7">
    <source>
        <dbReference type="ARBA" id="ARBA00022723"/>
    </source>
</evidence>
<dbReference type="CDD" id="cd06590">
    <property type="entry name" value="RNase_HII_bacteria_HIII_like"/>
    <property type="match status" value="1"/>
</dbReference>
<dbReference type="Proteomes" id="UP000259864">
    <property type="component" value="Chromosome 1"/>
</dbReference>
<evidence type="ECO:0000256" key="3">
    <source>
        <dbReference type="ARBA" id="ARBA00004496"/>
    </source>
</evidence>
<dbReference type="Proteomes" id="UP000247715">
    <property type="component" value="Unassembled WGS sequence"/>
</dbReference>
<proteinExistence type="inferred from homology"/>
<dbReference type="PANTHER" id="PTHR10954">
    <property type="entry name" value="RIBONUCLEASE H2 SUBUNIT A"/>
    <property type="match status" value="1"/>
</dbReference>
<dbReference type="GO" id="GO:0006298">
    <property type="term" value="P:mismatch repair"/>
    <property type="evidence" value="ECO:0007669"/>
    <property type="project" value="TreeGrafter"/>
</dbReference>
<organism evidence="13 15">
    <name type="scientific">Metamycoplasma alkalescens</name>
    <dbReference type="NCBI Taxonomy" id="45363"/>
    <lineage>
        <taxon>Bacteria</taxon>
        <taxon>Bacillati</taxon>
        <taxon>Mycoplasmatota</taxon>
        <taxon>Mycoplasmoidales</taxon>
        <taxon>Metamycoplasmataceae</taxon>
        <taxon>Metamycoplasma</taxon>
    </lineage>
</organism>
<accession>A0A318UJU0</accession>
<dbReference type="GO" id="GO:0004523">
    <property type="term" value="F:RNA-DNA hybrid ribonuclease activity"/>
    <property type="evidence" value="ECO:0007669"/>
    <property type="project" value="UniProtKB-UniRule"/>
</dbReference>
<evidence type="ECO:0000313" key="16">
    <source>
        <dbReference type="Proteomes" id="UP000259864"/>
    </source>
</evidence>
<comment type="subcellular location">
    <subcellularLocation>
        <location evidence="3">Cytoplasm</location>
    </subcellularLocation>
</comment>
<feature type="binding site" evidence="10">
    <location>
        <position position="118"/>
    </location>
    <ligand>
        <name>a divalent metal cation</name>
        <dbReference type="ChEBI" id="CHEBI:60240"/>
    </ligand>
</feature>
<keyword evidence="5" id="KW-0963">Cytoplasm</keyword>
<dbReference type="GO" id="GO:0043137">
    <property type="term" value="P:DNA replication, removal of RNA primer"/>
    <property type="evidence" value="ECO:0007669"/>
    <property type="project" value="TreeGrafter"/>
</dbReference>
<evidence type="ECO:0000256" key="2">
    <source>
        <dbReference type="ARBA" id="ARBA00004065"/>
    </source>
</evidence>
<evidence type="ECO:0000256" key="9">
    <source>
        <dbReference type="ARBA" id="ARBA00022801"/>
    </source>
</evidence>
<evidence type="ECO:0000256" key="4">
    <source>
        <dbReference type="ARBA" id="ARBA00008378"/>
    </source>
</evidence>
<dbReference type="EMBL" id="LS991949">
    <property type="protein sequence ID" value="SYV90676.1"/>
    <property type="molecule type" value="Genomic_DNA"/>
</dbReference>